<keyword evidence="2" id="KW-1185">Reference proteome</keyword>
<sequence length="532" mass="59539">MATGLSPMNRAFNLVPKRAESRQSEQLRDTFVDSGVAIVMESVDHQILYGRRGTGKTHAFRYLETVVRTQRDIPVYLDLRTVGSPEGLFLGEEVKPTERASRLLVDLLNQFHDALMEVTLEDEELITDTSLISKLDALLDSISSVRVTGEVEVSKEGERTESSKSGFAAKLGFKAPEVDLSGEAADETRRLTTETRRGTEGISLNFSDIARALRQLFESLRERRVWLLLDEWSSVPGDIQPYLGEFLVRCLLPLRGLTVKVAAIEQQTNFRTTLPSGQLIGLELGADIAANVSLDEFMVFEENKERSRDFFKSLFFNHLTLGGAPNFPIASVATAQGVVRQGFTDTRAFDELVRAAEGVPRDALNIAAKAAVRAAMEKISVHDVRAAGRSWFQSDKEAALRSKEEASRLLNWIIDKVIRERRARGFLVNQRQASNALLLALFDARVLHVVRRGYSAQDEPGERYDVYVIDYGAYVDLMQTRYAPQGVLPIGPENEEPEYVEVPTQDLRAIRRAVLDIDLFLSTLQSSRFTNP</sequence>
<comment type="caution">
    <text evidence="1">The sequence shown here is derived from an EMBL/GenBank/DDBJ whole genome shotgun (WGS) entry which is preliminary data.</text>
</comment>
<evidence type="ECO:0008006" key="3">
    <source>
        <dbReference type="Google" id="ProtNLM"/>
    </source>
</evidence>
<organism evidence="1 2">
    <name type="scientific">Streptomyces sanyensis</name>
    <dbReference type="NCBI Taxonomy" id="568869"/>
    <lineage>
        <taxon>Bacteria</taxon>
        <taxon>Bacillati</taxon>
        <taxon>Actinomycetota</taxon>
        <taxon>Actinomycetes</taxon>
        <taxon>Kitasatosporales</taxon>
        <taxon>Streptomycetaceae</taxon>
        <taxon>Streptomyces</taxon>
    </lineage>
</organism>
<evidence type="ECO:0000313" key="2">
    <source>
        <dbReference type="Proteomes" id="UP001501147"/>
    </source>
</evidence>
<accession>A0ABP9A0W9</accession>
<dbReference type="Proteomes" id="UP001501147">
    <property type="component" value="Unassembled WGS sequence"/>
</dbReference>
<dbReference type="InterPro" id="IPR056955">
    <property type="entry name" value="ORC-CDC6-like"/>
</dbReference>
<dbReference type="InterPro" id="IPR027417">
    <property type="entry name" value="P-loop_NTPase"/>
</dbReference>
<protein>
    <recommendedName>
        <fullName evidence="3">ATP-binding protein</fullName>
    </recommendedName>
</protein>
<dbReference type="Pfam" id="PF24389">
    <property type="entry name" value="ORC-CDC6-like"/>
    <property type="match status" value="1"/>
</dbReference>
<dbReference type="EMBL" id="BAABJV010000003">
    <property type="protein sequence ID" value="GAA4771736.1"/>
    <property type="molecule type" value="Genomic_DNA"/>
</dbReference>
<proteinExistence type="predicted"/>
<dbReference type="RefSeq" id="WP_345612005.1">
    <property type="nucleotide sequence ID" value="NZ_BAABJV010000003.1"/>
</dbReference>
<dbReference type="SUPFAM" id="SSF52540">
    <property type="entry name" value="P-loop containing nucleoside triphosphate hydrolases"/>
    <property type="match status" value="1"/>
</dbReference>
<name>A0ABP9A0W9_9ACTN</name>
<gene>
    <name evidence="1" type="ORF">GCM10023329_18900</name>
</gene>
<reference evidence="2" key="1">
    <citation type="journal article" date="2019" name="Int. J. Syst. Evol. Microbiol.">
        <title>The Global Catalogue of Microorganisms (GCM) 10K type strain sequencing project: providing services to taxonomists for standard genome sequencing and annotation.</title>
        <authorList>
            <consortium name="The Broad Institute Genomics Platform"/>
            <consortium name="The Broad Institute Genome Sequencing Center for Infectious Disease"/>
            <person name="Wu L."/>
            <person name="Ma J."/>
        </authorList>
    </citation>
    <scope>NUCLEOTIDE SEQUENCE [LARGE SCALE GENOMIC DNA]</scope>
    <source>
        <strain evidence="2">JCM 18324</strain>
    </source>
</reference>
<evidence type="ECO:0000313" key="1">
    <source>
        <dbReference type="EMBL" id="GAA4771736.1"/>
    </source>
</evidence>